<dbReference type="Pfam" id="PF12776">
    <property type="entry name" value="Myb_DNA-bind_3"/>
    <property type="match status" value="1"/>
</dbReference>
<gene>
    <name evidence="3" type="ORF">SASPL_123378</name>
</gene>
<dbReference type="InterPro" id="IPR024752">
    <property type="entry name" value="Myb/SANT-like_dom"/>
</dbReference>
<feature type="compositionally biased region" description="Polar residues" evidence="1">
    <location>
        <begin position="214"/>
        <end position="231"/>
    </location>
</feature>
<evidence type="ECO:0000313" key="3">
    <source>
        <dbReference type="EMBL" id="KAG6415957.1"/>
    </source>
</evidence>
<evidence type="ECO:0000259" key="2">
    <source>
        <dbReference type="Pfam" id="PF12776"/>
    </source>
</evidence>
<comment type="caution">
    <text evidence="3">The sequence shown here is derived from an EMBL/GenBank/DDBJ whole genome shotgun (WGS) entry which is preliminary data.</text>
</comment>
<name>A0A8X8XNF9_SALSN</name>
<evidence type="ECO:0000313" key="4">
    <source>
        <dbReference type="Proteomes" id="UP000298416"/>
    </source>
</evidence>
<organism evidence="3">
    <name type="scientific">Salvia splendens</name>
    <name type="common">Scarlet sage</name>
    <dbReference type="NCBI Taxonomy" id="180675"/>
    <lineage>
        <taxon>Eukaryota</taxon>
        <taxon>Viridiplantae</taxon>
        <taxon>Streptophyta</taxon>
        <taxon>Embryophyta</taxon>
        <taxon>Tracheophyta</taxon>
        <taxon>Spermatophyta</taxon>
        <taxon>Magnoliopsida</taxon>
        <taxon>eudicotyledons</taxon>
        <taxon>Gunneridae</taxon>
        <taxon>Pentapetalae</taxon>
        <taxon>asterids</taxon>
        <taxon>lamiids</taxon>
        <taxon>Lamiales</taxon>
        <taxon>Lamiaceae</taxon>
        <taxon>Nepetoideae</taxon>
        <taxon>Mentheae</taxon>
        <taxon>Salviinae</taxon>
        <taxon>Salvia</taxon>
        <taxon>Salvia subgen. Calosphace</taxon>
        <taxon>core Calosphace</taxon>
    </lineage>
</organism>
<dbReference type="EMBL" id="PNBA02000008">
    <property type="protein sequence ID" value="KAG6415957.1"/>
    <property type="molecule type" value="Genomic_DNA"/>
</dbReference>
<protein>
    <recommendedName>
        <fullName evidence="2">Myb/SANT-like domain-containing protein</fullName>
    </recommendedName>
</protein>
<reference evidence="3" key="2">
    <citation type="submission" date="2020-08" db="EMBL/GenBank/DDBJ databases">
        <title>Plant Genome Project.</title>
        <authorList>
            <person name="Zhang R.-G."/>
        </authorList>
    </citation>
    <scope>NUCLEOTIDE SEQUENCE</scope>
    <source>
        <strain evidence="3">Huo1</strain>
        <tissue evidence="3">Leaf</tissue>
    </source>
</reference>
<dbReference type="Proteomes" id="UP000298416">
    <property type="component" value="Unassembled WGS sequence"/>
</dbReference>
<dbReference type="AlphaFoldDB" id="A0A8X8XNF9"/>
<feature type="region of interest" description="Disordered" evidence="1">
    <location>
        <begin position="1"/>
        <end position="25"/>
    </location>
</feature>
<sequence length="335" mass="37628">MSTSIGAGVTIRGGTSEDNNVSGRKKFRKGDRSRRIWIAREEEILAASLVELVARGWKSDNGFRSGYLTKIEDNIRAEFPKSDIKGQPHIVSKITAWKKNYTSLRGILSRSGVGFNADGDYKIDINDDQWEQVMHADKNAKGMRNKSWPFWEDWKSIFGKDRATGVGGEDIEVAAATLQTNRASGSQCNENNYLPTFEDFLPNQSPNEVEGMENQHSSSAHTEHLVSNTKSHTQKRKAPATDDALMDFLGNLHAQTNARLDVIASRIGYEFDIGKARQEVFDKLCDVDGLTLAQRYKLCSILADKPQRMEVFMGMKEHAKLGYLLMLFEESREAV</sequence>
<dbReference type="PANTHER" id="PTHR46250">
    <property type="entry name" value="MYB/SANT-LIKE DNA-BINDING DOMAIN PROTEIN-RELATED"/>
    <property type="match status" value="1"/>
</dbReference>
<feature type="region of interest" description="Disordered" evidence="1">
    <location>
        <begin position="205"/>
        <end position="239"/>
    </location>
</feature>
<evidence type="ECO:0000256" key="1">
    <source>
        <dbReference type="SAM" id="MobiDB-lite"/>
    </source>
</evidence>
<keyword evidence="4" id="KW-1185">Reference proteome</keyword>
<proteinExistence type="predicted"/>
<reference evidence="3" key="1">
    <citation type="submission" date="2018-01" db="EMBL/GenBank/DDBJ databases">
        <authorList>
            <person name="Mao J.F."/>
        </authorList>
    </citation>
    <scope>NUCLEOTIDE SEQUENCE</scope>
    <source>
        <strain evidence="3">Huo1</strain>
        <tissue evidence="3">Leaf</tissue>
    </source>
</reference>
<feature type="domain" description="Myb/SANT-like" evidence="2">
    <location>
        <begin position="37"/>
        <end position="131"/>
    </location>
</feature>
<accession>A0A8X8XNF9</accession>